<feature type="domain" description="Phorbol-ester/DAG-type" evidence="14">
    <location>
        <begin position="346"/>
        <end position="392"/>
    </location>
</feature>
<dbReference type="InterPro" id="IPR016064">
    <property type="entry name" value="NAD/diacylglycerol_kinase_sf"/>
</dbReference>
<dbReference type="InterPro" id="IPR001206">
    <property type="entry name" value="Diacylglycerol_kinase_cat_dom"/>
</dbReference>
<dbReference type="GO" id="GO:0008270">
    <property type="term" value="F:zinc ion binding"/>
    <property type="evidence" value="ECO:0007669"/>
    <property type="project" value="UniProtKB-KW"/>
</dbReference>
<keyword evidence="11 12" id="KW-0067">ATP-binding</keyword>
<comment type="similarity">
    <text evidence="2 12">Belongs to the eukaryotic diacylglycerol kinase family.</text>
</comment>
<evidence type="ECO:0000256" key="2">
    <source>
        <dbReference type="ARBA" id="ARBA00009280"/>
    </source>
</evidence>
<keyword evidence="10" id="KW-0106">Calcium</keyword>
<feature type="domain" description="DAGKc" evidence="15">
    <location>
        <begin position="463"/>
        <end position="598"/>
    </location>
</feature>
<dbReference type="CDD" id="cd20799">
    <property type="entry name" value="C1_DGK_typeI_rpt1"/>
    <property type="match status" value="1"/>
</dbReference>
<dbReference type="Gene3D" id="3.30.60.20">
    <property type="match status" value="2"/>
</dbReference>
<evidence type="ECO:0000313" key="18">
    <source>
        <dbReference type="Proteomes" id="UP001620645"/>
    </source>
</evidence>
<dbReference type="PROSITE" id="PS50081">
    <property type="entry name" value="ZF_DAG_PE_2"/>
    <property type="match status" value="2"/>
</dbReference>
<keyword evidence="4" id="KW-0479">Metal-binding</keyword>
<dbReference type="AlphaFoldDB" id="A0ABD2KK59"/>
<evidence type="ECO:0000256" key="9">
    <source>
        <dbReference type="ARBA" id="ARBA00022833"/>
    </source>
</evidence>
<dbReference type="Pfam" id="PF14513">
    <property type="entry name" value="DAG_kinase_N"/>
    <property type="match status" value="1"/>
</dbReference>
<evidence type="ECO:0000256" key="10">
    <source>
        <dbReference type="ARBA" id="ARBA00022837"/>
    </source>
</evidence>
<dbReference type="PROSITE" id="PS50222">
    <property type="entry name" value="EF_HAND_2"/>
    <property type="match status" value="2"/>
</dbReference>
<dbReference type="EMBL" id="JBICCN010000015">
    <property type="protein sequence ID" value="KAL3103144.1"/>
    <property type="molecule type" value="Genomic_DNA"/>
</dbReference>
<dbReference type="InterPro" id="IPR002048">
    <property type="entry name" value="EF_hand_dom"/>
</dbReference>
<keyword evidence="7" id="KW-0863">Zinc-finger</keyword>
<accession>A0ABD2KK59</accession>
<dbReference type="FunFam" id="2.60.200.40:FF:000012">
    <property type="entry name" value="Diacylglycerol kinase"/>
    <property type="match status" value="1"/>
</dbReference>
<comment type="caution">
    <text evidence="17">The sequence shown here is derived from an EMBL/GenBank/DDBJ whole genome shotgun (WGS) entry which is preliminary data.</text>
</comment>
<dbReference type="PROSITE" id="PS00479">
    <property type="entry name" value="ZF_DAG_PE_1"/>
    <property type="match status" value="2"/>
</dbReference>
<dbReference type="FunFam" id="3.30.60.20:FF:000089">
    <property type="entry name" value="Diacylglycerol kinase"/>
    <property type="match status" value="1"/>
</dbReference>
<evidence type="ECO:0000256" key="1">
    <source>
        <dbReference type="ARBA" id="ARBA00001383"/>
    </source>
</evidence>
<dbReference type="GO" id="GO:0005524">
    <property type="term" value="F:ATP binding"/>
    <property type="evidence" value="ECO:0007669"/>
    <property type="project" value="UniProtKB-KW"/>
</dbReference>
<evidence type="ECO:0000256" key="7">
    <source>
        <dbReference type="ARBA" id="ARBA00022771"/>
    </source>
</evidence>
<keyword evidence="9" id="KW-0862">Zinc</keyword>
<comment type="catalytic activity">
    <reaction evidence="1 12">
        <text>a 1,2-diacyl-sn-glycerol + ATP = a 1,2-diacyl-sn-glycero-3-phosphate + ADP + H(+)</text>
        <dbReference type="Rhea" id="RHEA:10272"/>
        <dbReference type="ChEBI" id="CHEBI:15378"/>
        <dbReference type="ChEBI" id="CHEBI:17815"/>
        <dbReference type="ChEBI" id="CHEBI:30616"/>
        <dbReference type="ChEBI" id="CHEBI:58608"/>
        <dbReference type="ChEBI" id="CHEBI:456216"/>
        <dbReference type="EC" id="2.7.1.107"/>
    </reaction>
</comment>
<dbReference type="Pfam" id="PF13499">
    <property type="entry name" value="EF-hand_7"/>
    <property type="match status" value="1"/>
</dbReference>
<keyword evidence="5" id="KW-0677">Repeat</keyword>
<keyword evidence="8 12" id="KW-0418">Kinase</keyword>
<dbReference type="FunFam" id="1.10.238.10:FF:000017">
    <property type="entry name" value="Diacylglycerol kinase"/>
    <property type="match status" value="1"/>
</dbReference>
<dbReference type="SMART" id="SM00109">
    <property type="entry name" value="C1"/>
    <property type="match status" value="2"/>
</dbReference>
<dbReference type="InterPro" id="IPR038199">
    <property type="entry name" value="DGK_typeI_N_sf"/>
</dbReference>
<protein>
    <recommendedName>
        <fullName evidence="12">Diacylglycerol kinase</fullName>
        <shortName evidence="12">DAG kinase</shortName>
        <ecNumber evidence="12">2.7.1.107</ecNumber>
    </recommendedName>
</protein>
<dbReference type="Pfam" id="PF00781">
    <property type="entry name" value="DAGK_cat"/>
    <property type="match status" value="1"/>
</dbReference>
<dbReference type="Gene3D" id="3.40.50.10330">
    <property type="entry name" value="Probable inorganic polyphosphate/atp-NAD kinase, domain 1"/>
    <property type="match status" value="1"/>
</dbReference>
<dbReference type="Gene3D" id="2.60.200.40">
    <property type="match status" value="1"/>
</dbReference>
<dbReference type="PANTHER" id="PTHR11255">
    <property type="entry name" value="DIACYLGLYCEROL KINASE"/>
    <property type="match status" value="1"/>
</dbReference>
<dbReference type="EC" id="2.7.1.107" evidence="12"/>
<evidence type="ECO:0000256" key="13">
    <source>
        <dbReference type="SAM" id="MobiDB-lite"/>
    </source>
</evidence>
<dbReference type="PROSITE" id="PS00018">
    <property type="entry name" value="EF_HAND_1"/>
    <property type="match status" value="2"/>
</dbReference>
<dbReference type="InterPro" id="IPR037607">
    <property type="entry name" value="DGK"/>
</dbReference>
<dbReference type="InterPro" id="IPR046349">
    <property type="entry name" value="C1-like_sf"/>
</dbReference>
<feature type="domain" description="EF-hand" evidence="16">
    <location>
        <begin position="224"/>
        <end position="259"/>
    </location>
</feature>
<sequence>MLLSPEQFARLIEYASYSSHKLLDMLAEFSHPEGMFFRYLSPDLQTIDFEGFTSFINCYFGAELPADLSQQLFLSFCNSSNGHLQSAERRPSLIEGAVKCVKNAFHVPLPPQSERSAGRKKSSKIDRIQRAPDATTANGPNNNCLEAHHQLLLPMPDLEDKRIPLKPLVCYLSLLEGAPPEDKLEFVFHVYDSDGNGYLDSKEVESIIEQMMNVARYQQWDTIELEPILRQMMQEIDYDNDGIVSLDEWKRGGTQTIPLLVLLGFDTEMKEDGCHIWRLRHFSKPTYCNVCLNMLVGWGGKQGLACSLCKYTVHERCVRSAANNCIHTYNPSKRAADNNGETLVQDHRWMESNCAGKCAKCKANVSIFQGRHCRWCKNLLHSKCIPSWPAACDFGQLSHHILPPVHIIPTFMDRSCSISTNFRPVAHSAHPHQIQPHCSATNSDSSLGGGLLQLKVIPLPPNSRCRPLLVLINPKSGGRQGERIFRKFQYLLNPRQVYNLCKDGPEPGLNLFKSLKQYNILVCGGDGTVGWVLESMDKIAYGDGRPPVAVLPLGTGNDLARCLKWGGGYENEPLQTILQSIERSTQVLMDRWQITIEQTRRSDKGDTQPYHIINNYFSIGVDASIAHRFHVMREKYPEKFNSRMRNKLWYFELGTSETLSSSCKNLHEQIDILCDGETIDLGNGPNLEGIALLNIASIYGGSNLWGNSRKSSTSWHIPYLFPQIANSQLQHRVQDIGDRLIEVVGLESAIQMGQIKAGVRQARRLAQCSTVVIQTHKTLPMQIDGEPWTQSPAIIQVIHKNQVPMLIGNRKRSTWNLMRRQQTDDV</sequence>
<feature type="domain" description="EF-hand" evidence="16">
    <location>
        <begin position="179"/>
        <end position="214"/>
    </location>
</feature>
<evidence type="ECO:0000256" key="5">
    <source>
        <dbReference type="ARBA" id="ARBA00022737"/>
    </source>
</evidence>
<dbReference type="InterPro" id="IPR000756">
    <property type="entry name" value="Diacylglycerol_kin_accessory"/>
</dbReference>
<feature type="domain" description="Phorbol-ester/DAG-type" evidence="14">
    <location>
        <begin position="274"/>
        <end position="325"/>
    </location>
</feature>
<evidence type="ECO:0000256" key="4">
    <source>
        <dbReference type="ARBA" id="ARBA00022723"/>
    </source>
</evidence>
<evidence type="ECO:0000256" key="6">
    <source>
        <dbReference type="ARBA" id="ARBA00022741"/>
    </source>
</evidence>
<evidence type="ECO:0000259" key="15">
    <source>
        <dbReference type="PROSITE" id="PS50146"/>
    </source>
</evidence>
<dbReference type="SMART" id="SM00054">
    <property type="entry name" value="EFh"/>
    <property type="match status" value="2"/>
</dbReference>
<dbReference type="SUPFAM" id="SSF47473">
    <property type="entry name" value="EF-hand"/>
    <property type="match status" value="2"/>
</dbReference>
<reference evidence="17 18" key="1">
    <citation type="submission" date="2024-10" db="EMBL/GenBank/DDBJ databases">
        <authorList>
            <person name="Kim D."/>
        </authorList>
    </citation>
    <scope>NUCLEOTIDE SEQUENCE [LARGE SCALE GENOMIC DNA]</scope>
    <source>
        <strain evidence="17">Taebaek</strain>
    </source>
</reference>
<dbReference type="SUPFAM" id="SSF57889">
    <property type="entry name" value="Cysteine-rich domain"/>
    <property type="match status" value="2"/>
</dbReference>
<gene>
    <name evidence="17" type="ORF">niasHS_002330</name>
</gene>
<dbReference type="Gene3D" id="1.10.238.110">
    <property type="entry name" value="Diacylglycerol kinase alpha"/>
    <property type="match status" value="1"/>
</dbReference>
<dbReference type="InterPro" id="IPR011992">
    <property type="entry name" value="EF-hand-dom_pair"/>
</dbReference>
<dbReference type="SUPFAM" id="SSF111331">
    <property type="entry name" value="NAD kinase/diacylglycerol kinase-like"/>
    <property type="match status" value="1"/>
</dbReference>
<evidence type="ECO:0000259" key="16">
    <source>
        <dbReference type="PROSITE" id="PS50222"/>
    </source>
</evidence>
<dbReference type="InterPro" id="IPR029477">
    <property type="entry name" value="DAG_kinase_typeI_N"/>
</dbReference>
<dbReference type="InterPro" id="IPR002219">
    <property type="entry name" value="PKC_DAG/PE"/>
</dbReference>
<dbReference type="SMART" id="SM00045">
    <property type="entry name" value="DAGKa"/>
    <property type="match status" value="1"/>
</dbReference>
<proteinExistence type="inferred from homology"/>
<evidence type="ECO:0000256" key="8">
    <source>
        <dbReference type="ARBA" id="ARBA00022777"/>
    </source>
</evidence>
<organism evidence="17 18">
    <name type="scientific">Heterodera schachtii</name>
    <name type="common">Sugarbeet cyst nematode worm</name>
    <name type="synonym">Tylenchus schachtii</name>
    <dbReference type="NCBI Taxonomy" id="97005"/>
    <lineage>
        <taxon>Eukaryota</taxon>
        <taxon>Metazoa</taxon>
        <taxon>Ecdysozoa</taxon>
        <taxon>Nematoda</taxon>
        <taxon>Chromadorea</taxon>
        <taxon>Rhabditida</taxon>
        <taxon>Tylenchina</taxon>
        <taxon>Tylenchomorpha</taxon>
        <taxon>Tylenchoidea</taxon>
        <taxon>Heteroderidae</taxon>
        <taxon>Heteroderinae</taxon>
        <taxon>Heterodera</taxon>
    </lineage>
</organism>
<evidence type="ECO:0000256" key="3">
    <source>
        <dbReference type="ARBA" id="ARBA00022679"/>
    </source>
</evidence>
<evidence type="ECO:0000256" key="12">
    <source>
        <dbReference type="RuleBase" id="RU361128"/>
    </source>
</evidence>
<evidence type="ECO:0000313" key="17">
    <source>
        <dbReference type="EMBL" id="KAL3103144.1"/>
    </source>
</evidence>
<dbReference type="SMART" id="SM00046">
    <property type="entry name" value="DAGKc"/>
    <property type="match status" value="1"/>
</dbReference>
<dbReference type="PANTHER" id="PTHR11255:SF48">
    <property type="entry name" value="DIACYLGLYCEROL KINASE 1"/>
    <property type="match status" value="1"/>
</dbReference>
<dbReference type="PROSITE" id="PS50146">
    <property type="entry name" value="DAGK"/>
    <property type="match status" value="1"/>
</dbReference>
<name>A0ABD2KK59_HETSC</name>
<keyword evidence="3 12" id="KW-0808">Transferase</keyword>
<dbReference type="Proteomes" id="UP001620645">
    <property type="component" value="Unassembled WGS sequence"/>
</dbReference>
<dbReference type="CDD" id="cd00051">
    <property type="entry name" value="EFh"/>
    <property type="match status" value="1"/>
</dbReference>
<evidence type="ECO:0000256" key="11">
    <source>
        <dbReference type="ARBA" id="ARBA00022840"/>
    </source>
</evidence>
<dbReference type="Gene3D" id="1.10.238.10">
    <property type="entry name" value="EF-hand"/>
    <property type="match status" value="1"/>
</dbReference>
<dbReference type="Pfam" id="PF00609">
    <property type="entry name" value="DAGK_acc"/>
    <property type="match status" value="1"/>
</dbReference>
<keyword evidence="6 12" id="KW-0547">Nucleotide-binding</keyword>
<dbReference type="FunFam" id="3.40.50.10330:FF:000003">
    <property type="entry name" value="Diacylglycerol kinase"/>
    <property type="match status" value="1"/>
</dbReference>
<dbReference type="InterPro" id="IPR017438">
    <property type="entry name" value="ATP-NAD_kinase_N"/>
</dbReference>
<dbReference type="InterPro" id="IPR018247">
    <property type="entry name" value="EF_Hand_1_Ca_BS"/>
</dbReference>
<feature type="region of interest" description="Disordered" evidence="13">
    <location>
        <begin position="110"/>
        <end position="142"/>
    </location>
</feature>
<keyword evidence="18" id="KW-1185">Reference proteome</keyword>
<dbReference type="Pfam" id="PF00130">
    <property type="entry name" value="C1_1"/>
    <property type="match status" value="1"/>
</dbReference>
<evidence type="ECO:0000259" key="14">
    <source>
        <dbReference type="PROSITE" id="PS50081"/>
    </source>
</evidence>
<dbReference type="GO" id="GO:0004143">
    <property type="term" value="F:ATP-dependent diacylglycerol kinase activity"/>
    <property type="evidence" value="ECO:0007669"/>
    <property type="project" value="UniProtKB-EC"/>
</dbReference>